<gene>
    <name evidence="9" type="primary">gmk</name>
    <name evidence="11" type="ORF">DesfrDRAFT_2170</name>
</gene>
<dbReference type="InterPro" id="IPR020590">
    <property type="entry name" value="Guanylate_kinase_CS"/>
</dbReference>
<dbReference type="GO" id="GO:0005524">
    <property type="term" value="F:ATP binding"/>
    <property type="evidence" value="ECO:0007669"/>
    <property type="project" value="UniProtKB-UniRule"/>
</dbReference>
<dbReference type="Proteomes" id="UP000006250">
    <property type="component" value="Unassembled WGS sequence"/>
</dbReference>
<keyword evidence="12" id="KW-1185">Reference proteome</keyword>
<keyword evidence="7 9" id="KW-0067">ATP-binding</keyword>
<dbReference type="InterPro" id="IPR027417">
    <property type="entry name" value="P-loop_NTPase"/>
</dbReference>
<dbReference type="HAMAP" id="MF_00328">
    <property type="entry name" value="Guanylate_kinase"/>
    <property type="match status" value="1"/>
</dbReference>
<dbReference type="RefSeq" id="WP_005993771.1">
    <property type="nucleotide sequence ID" value="NZ_AECZ01000013.1"/>
</dbReference>
<evidence type="ECO:0000256" key="3">
    <source>
        <dbReference type="ARBA" id="ARBA00016296"/>
    </source>
</evidence>
<keyword evidence="6 9" id="KW-0418">Kinase</keyword>
<dbReference type="InterPro" id="IPR017665">
    <property type="entry name" value="Guanylate_kinase"/>
</dbReference>
<feature type="domain" description="Guanylate kinase-like" evidence="10">
    <location>
        <begin position="7"/>
        <end position="185"/>
    </location>
</feature>
<dbReference type="PROSITE" id="PS50052">
    <property type="entry name" value="GUANYLATE_KINASE_2"/>
    <property type="match status" value="1"/>
</dbReference>
<evidence type="ECO:0000256" key="1">
    <source>
        <dbReference type="ARBA" id="ARBA00005790"/>
    </source>
</evidence>
<evidence type="ECO:0000313" key="11">
    <source>
        <dbReference type="EMBL" id="EFL51011.1"/>
    </source>
</evidence>
<evidence type="ECO:0000256" key="9">
    <source>
        <dbReference type="HAMAP-Rule" id="MF_00328"/>
    </source>
</evidence>
<dbReference type="CDD" id="cd00071">
    <property type="entry name" value="GMPK"/>
    <property type="match status" value="1"/>
</dbReference>
<evidence type="ECO:0000313" key="12">
    <source>
        <dbReference type="Proteomes" id="UP000006250"/>
    </source>
</evidence>
<dbReference type="PROSITE" id="PS00856">
    <property type="entry name" value="GUANYLATE_KINASE_1"/>
    <property type="match status" value="1"/>
</dbReference>
<dbReference type="SMART" id="SM00072">
    <property type="entry name" value="GuKc"/>
    <property type="match status" value="1"/>
</dbReference>
<feature type="binding site" evidence="9">
    <location>
        <begin position="14"/>
        <end position="21"/>
    </location>
    <ligand>
        <name>ATP</name>
        <dbReference type="ChEBI" id="CHEBI:30616"/>
    </ligand>
</feature>
<comment type="catalytic activity">
    <reaction evidence="9">
        <text>GMP + ATP = GDP + ADP</text>
        <dbReference type="Rhea" id="RHEA:20780"/>
        <dbReference type="ChEBI" id="CHEBI:30616"/>
        <dbReference type="ChEBI" id="CHEBI:58115"/>
        <dbReference type="ChEBI" id="CHEBI:58189"/>
        <dbReference type="ChEBI" id="CHEBI:456216"/>
        <dbReference type="EC" id="2.7.4.8"/>
    </reaction>
</comment>
<name>E1JX46_SOLFR</name>
<keyword evidence="4 9" id="KW-0808">Transferase</keyword>
<dbReference type="AlphaFoldDB" id="E1JX46"/>
<sequence precursor="true">MPSKRLGLFMVVCAPSGAGKSTLIKRLCAEFPVLSFSVSATTRPPRPGEVDGVHYHFLTRETFIAWREAGKLAEWAEVHGNFYGTPLEPVRQALEAGRDVLFDVDVQGAAQLRQSLGQGAYVFILPPSRAELSRRLSGRGTDSPEVVAGRLAAASREIAQAPLFDYWVENAELETAYADLRAVYMAERRRPRCHPHLIPELLAQWDAAI</sequence>
<evidence type="ECO:0000256" key="6">
    <source>
        <dbReference type="ARBA" id="ARBA00022777"/>
    </source>
</evidence>
<evidence type="ECO:0000256" key="4">
    <source>
        <dbReference type="ARBA" id="ARBA00022679"/>
    </source>
</evidence>
<dbReference type="OrthoDB" id="9808150at2"/>
<dbReference type="Gene3D" id="3.40.50.300">
    <property type="entry name" value="P-loop containing nucleotide triphosphate hydrolases"/>
    <property type="match status" value="1"/>
</dbReference>
<dbReference type="InterPro" id="IPR008144">
    <property type="entry name" value="Guanylate_kin-like_dom"/>
</dbReference>
<comment type="function">
    <text evidence="9">Essential for recycling GMP and indirectly, cGMP.</text>
</comment>
<comment type="similarity">
    <text evidence="1 9">Belongs to the guanylate kinase family.</text>
</comment>
<evidence type="ECO:0000259" key="10">
    <source>
        <dbReference type="PROSITE" id="PS50052"/>
    </source>
</evidence>
<dbReference type="EC" id="2.7.4.8" evidence="2 9"/>
<dbReference type="PANTHER" id="PTHR23117:SF13">
    <property type="entry name" value="GUANYLATE KINASE"/>
    <property type="match status" value="1"/>
</dbReference>
<evidence type="ECO:0000256" key="8">
    <source>
        <dbReference type="ARBA" id="ARBA00030128"/>
    </source>
</evidence>
<accession>E1JX46</accession>
<evidence type="ECO:0000256" key="5">
    <source>
        <dbReference type="ARBA" id="ARBA00022741"/>
    </source>
</evidence>
<dbReference type="EMBL" id="AECZ01000013">
    <property type="protein sequence ID" value="EFL51011.1"/>
    <property type="molecule type" value="Genomic_DNA"/>
</dbReference>
<keyword evidence="9" id="KW-0963">Cytoplasm</keyword>
<reference evidence="11 12" key="1">
    <citation type="submission" date="2010-08" db="EMBL/GenBank/DDBJ databases">
        <title>The draft genome of Desulfovibrio fructosovorans JJ.</title>
        <authorList>
            <consortium name="US DOE Joint Genome Institute (JGI-PGF)"/>
            <person name="Lucas S."/>
            <person name="Copeland A."/>
            <person name="Lapidus A."/>
            <person name="Cheng J.-F."/>
            <person name="Bruce D."/>
            <person name="Goodwin L."/>
            <person name="Pitluck S."/>
            <person name="Land M.L."/>
            <person name="Hauser L."/>
            <person name="Chang Y.-J."/>
            <person name="Jeffries C."/>
            <person name="Wall J.D."/>
            <person name="Stahl D.A."/>
            <person name="Arkin A.P."/>
            <person name="Dehal P."/>
            <person name="Stolyar S.M."/>
            <person name="Hazen T.C."/>
            <person name="Woyke T.J."/>
        </authorList>
    </citation>
    <scope>NUCLEOTIDE SEQUENCE [LARGE SCALE GENOMIC DNA]</scope>
    <source>
        <strain evidence="11 12">JJ</strain>
    </source>
</reference>
<dbReference type="eggNOG" id="COG0194">
    <property type="taxonomic scope" value="Bacteria"/>
</dbReference>
<dbReference type="SUPFAM" id="SSF52540">
    <property type="entry name" value="P-loop containing nucleoside triphosphate hydrolases"/>
    <property type="match status" value="1"/>
</dbReference>
<dbReference type="GO" id="GO:0004385">
    <property type="term" value="F:GMP kinase activity"/>
    <property type="evidence" value="ECO:0007669"/>
    <property type="project" value="UniProtKB-UniRule"/>
</dbReference>
<dbReference type="InterPro" id="IPR008145">
    <property type="entry name" value="GK/Ca_channel_bsu"/>
</dbReference>
<proteinExistence type="inferred from homology"/>
<keyword evidence="5 9" id="KW-0547">Nucleotide-binding</keyword>
<dbReference type="Gene3D" id="3.30.63.10">
    <property type="entry name" value="Guanylate Kinase phosphate binding domain"/>
    <property type="match status" value="1"/>
</dbReference>
<dbReference type="FunFam" id="3.30.63.10:FF:000002">
    <property type="entry name" value="Guanylate kinase 1"/>
    <property type="match status" value="1"/>
</dbReference>
<evidence type="ECO:0000256" key="7">
    <source>
        <dbReference type="ARBA" id="ARBA00022840"/>
    </source>
</evidence>
<dbReference type="NCBIfam" id="TIGR03263">
    <property type="entry name" value="guanyl_kin"/>
    <property type="match status" value="1"/>
</dbReference>
<evidence type="ECO:0000256" key="2">
    <source>
        <dbReference type="ARBA" id="ARBA00012961"/>
    </source>
</evidence>
<dbReference type="GO" id="GO:0005829">
    <property type="term" value="C:cytosol"/>
    <property type="evidence" value="ECO:0007669"/>
    <property type="project" value="TreeGrafter"/>
</dbReference>
<protein>
    <recommendedName>
        <fullName evidence="3 9">Guanylate kinase</fullName>
        <ecNumber evidence="2 9">2.7.4.8</ecNumber>
    </recommendedName>
    <alternativeName>
        <fullName evidence="8 9">GMP kinase</fullName>
    </alternativeName>
</protein>
<organism evidence="11 12">
    <name type="scientific">Solidesulfovibrio fructosivorans JJ]</name>
    <dbReference type="NCBI Taxonomy" id="596151"/>
    <lineage>
        <taxon>Bacteria</taxon>
        <taxon>Pseudomonadati</taxon>
        <taxon>Thermodesulfobacteriota</taxon>
        <taxon>Desulfovibrionia</taxon>
        <taxon>Desulfovibrionales</taxon>
        <taxon>Desulfovibrionaceae</taxon>
        <taxon>Solidesulfovibrio</taxon>
    </lineage>
</organism>
<comment type="subcellular location">
    <subcellularLocation>
        <location evidence="9">Cytoplasm</location>
    </subcellularLocation>
</comment>
<dbReference type="PANTHER" id="PTHR23117">
    <property type="entry name" value="GUANYLATE KINASE-RELATED"/>
    <property type="match status" value="1"/>
</dbReference>
<dbReference type="Pfam" id="PF00625">
    <property type="entry name" value="Guanylate_kin"/>
    <property type="match status" value="1"/>
</dbReference>
<dbReference type="STRING" id="596151.DesfrDRAFT_2170"/>
<comment type="caution">
    <text evidence="11">The sequence shown here is derived from an EMBL/GenBank/DDBJ whole genome shotgun (WGS) entry which is preliminary data.</text>
</comment>